<evidence type="ECO:0000256" key="4">
    <source>
        <dbReference type="ARBA" id="ARBA00022553"/>
    </source>
</evidence>
<feature type="domain" description="Histidine kinase" evidence="11">
    <location>
        <begin position="234"/>
        <end position="424"/>
    </location>
</feature>
<keyword evidence="5" id="KW-0808">Transferase</keyword>
<keyword evidence="13" id="KW-1185">Reference proteome</keyword>
<evidence type="ECO:0000256" key="5">
    <source>
        <dbReference type="ARBA" id="ARBA00022679"/>
    </source>
</evidence>
<feature type="signal peptide" evidence="10">
    <location>
        <begin position="1"/>
        <end position="28"/>
    </location>
</feature>
<dbReference type="SUPFAM" id="SSF55874">
    <property type="entry name" value="ATPase domain of HSP90 chaperone/DNA topoisomerase II/histidine kinase"/>
    <property type="match status" value="1"/>
</dbReference>
<keyword evidence="10" id="KW-0732">Signal</keyword>
<evidence type="ECO:0000256" key="2">
    <source>
        <dbReference type="ARBA" id="ARBA00004370"/>
    </source>
</evidence>
<keyword evidence="8" id="KW-1133">Transmembrane helix</keyword>
<dbReference type="Gene3D" id="3.30.565.10">
    <property type="entry name" value="Histidine kinase-like ATPase, C-terminal domain"/>
    <property type="match status" value="1"/>
</dbReference>
<protein>
    <recommendedName>
        <fullName evidence="3">histidine kinase</fullName>
        <ecNumber evidence="3">2.7.13.3</ecNumber>
    </recommendedName>
</protein>
<dbReference type="PANTHER" id="PTHR45436:SF5">
    <property type="entry name" value="SENSOR HISTIDINE KINASE TRCS"/>
    <property type="match status" value="1"/>
</dbReference>
<comment type="catalytic activity">
    <reaction evidence="1">
        <text>ATP + protein L-histidine = ADP + protein N-phospho-L-histidine.</text>
        <dbReference type="EC" id="2.7.13.3"/>
    </reaction>
</comment>
<keyword evidence="4" id="KW-0597">Phosphoprotein</keyword>
<dbReference type="EMBL" id="SACT01000003">
    <property type="protein sequence ID" value="RVT51513.1"/>
    <property type="molecule type" value="Genomic_DNA"/>
</dbReference>
<dbReference type="RefSeq" id="WP_128198514.1">
    <property type="nucleotide sequence ID" value="NZ_SACT01000003.1"/>
</dbReference>
<evidence type="ECO:0000256" key="10">
    <source>
        <dbReference type="SAM" id="SignalP"/>
    </source>
</evidence>
<dbReference type="InterPro" id="IPR036097">
    <property type="entry name" value="HisK_dim/P_sf"/>
</dbReference>
<dbReference type="InterPro" id="IPR050428">
    <property type="entry name" value="TCS_sensor_his_kinase"/>
</dbReference>
<evidence type="ECO:0000313" key="13">
    <source>
        <dbReference type="Proteomes" id="UP000288178"/>
    </source>
</evidence>
<evidence type="ECO:0000256" key="8">
    <source>
        <dbReference type="ARBA" id="ARBA00022989"/>
    </source>
</evidence>
<evidence type="ECO:0000256" key="3">
    <source>
        <dbReference type="ARBA" id="ARBA00012438"/>
    </source>
</evidence>
<comment type="subcellular location">
    <subcellularLocation>
        <location evidence="2">Membrane</location>
    </subcellularLocation>
</comment>
<dbReference type="Pfam" id="PF00512">
    <property type="entry name" value="HisKA"/>
    <property type="match status" value="1"/>
</dbReference>
<dbReference type="EC" id="2.7.13.3" evidence="3"/>
<dbReference type="InterPro" id="IPR003661">
    <property type="entry name" value="HisK_dim/P_dom"/>
</dbReference>
<evidence type="ECO:0000256" key="7">
    <source>
        <dbReference type="ARBA" id="ARBA00022777"/>
    </source>
</evidence>
<dbReference type="InterPro" id="IPR036890">
    <property type="entry name" value="HATPase_C_sf"/>
</dbReference>
<reference evidence="12 13" key="1">
    <citation type="submission" date="2019-01" db="EMBL/GenBank/DDBJ databases">
        <authorList>
            <person name="Chen W.-M."/>
        </authorList>
    </citation>
    <scope>NUCLEOTIDE SEQUENCE [LARGE SCALE GENOMIC DNA]</scope>
    <source>
        <strain evidence="12 13">ICH-3</strain>
    </source>
</reference>
<evidence type="ECO:0000256" key="1">
    <source>
        <dbReference type="ARBA" id="ARBA00000085"/>
    </source>
</evidence>
<proteinExistence type="predicted"/>
<keyword evidence="9" id="KW-0472">Membrane</keyword>
<dbReference type="InterPro" id="IPR003594">
    <property type="entry name" value="HATPase_dom"/>
</dbReference>
<dbReference type="SMART" id="SM00387">
    <property type="entry name" value="HATPase_c"/>
    <property type="match status" value="1"/>
</dbReference>
<dbReference type="InterPro" id="IPR004358">
    <property type="entry name" value="Sig_transdc_His_kin-like_C"/>
</dbReference>
<name>A0A3S2UQ25_9BURK</name>
<sequence length="427" mass="44936">MTPPLPSIARRLAWTLLAAALASSLAVAAAVWLAVRHEVDELLDDTLQGAAEAMRPHLAHEPGNLHAGIGAPERASDRYAWQVVEYGADAMPKVLQRSSRAPVAPLSAAPCAGFADRAGWRVFGTAVGVDGRMLYVAQSREEQVEATLEVVLNAALATLAIALLSHLWLRLRVAGELAPLQRLGERLRGHDLLAPGATLGTAERAELQPMHQAIDQLALQLGQRLAQERAFSAHAAHALRTPLAGIDAQLAVALREAPDALQPRLQRVRSAAGRLQRVVAALLALFRSGVELQRAPLRLDALLARLPVDGLTVTVAPGVETDADADLLAAALMNLLDNALRHGAHQVWVRLPAPGVVEVADDGPGLDAERLAALRARIASGDAGGASGLGLVLAHLVARAHGGRLELPDSAQGFVARLHLTAETSST</sequence>
<dbReference type="Proteomes" id="UP000288178">
    <property type="component" value="Unassembled WGS sequence"/>
</dbReference>
<evidence type="ECO:0000313" key="12">
    <source>
        <dbReference type="EMBL" id="RVT51513.1"/>
    </source>
</evidence>
<accession>A0A3S2UQ25</accession>
<feature type="chain" id="PRO_5018609099" description="histidine kinase" evidence="10">
    <location>
        <begin position="29"/>
        <end position="427"/>
    </location>
</feature>
<keyword evidence="6" id="KW-0812">Transmembrane</keyword>
<dbReference type="InterPro" id="IPR005467">
    <property type="entry name" value="His_kinase_dom"/>
</dbReference>
<dbReference type="PROSITE" id="PS50109">
    <property type="entry name" value="HIS_KIN"/>
    <property type="match status" value="1"/>
</dbReference>
<dbReference type="Pfam" id="PF02518">
    <property type="entry name" value="HATPase_c"/>
    <property type="match status" value="1"/>
</dbReference>
<evidence type="ECO:0000259" key="11">
    <source>
        <dbReference type="PROSITE" id="PS50109"/>
    </source>
</evidence>
<dbReference type="PANTHER" id="PTHR45436">
    <property type="entry name" value="SENSOR HISTIDINE KINASE YKOH"/>
    <property type="match status" value="1"/>
</dbReference>
<dbReference type="AlphaFoldDB" id="A0A3S2UQ25"/>
<dbReference type="PRINTS" id="PR00344">
    <property type="entry name" value="BCTRLSENSOR"/>
</dbReference>
<dbReference type="OrthoDB" id="9148518at2"/>
<dbReference type="Gene3D" id="1.10.287.130">
    <property type="match status" value="1"/>
</dbReference>
<evidence type="ECO:0000256" key="9">
    <source>
        <dbReference type="ARBA" id="ARBA00023136"/>
    </source>
</evidence>
<dbReference type="GO" id="GO:0000155">
    <property type="term" value="F:phosphorelay sensor kinase activity"/>
    <property type="evidence" value="ECO:0007669"/>
    <property type="project" value="InterPro"/>
</dbReference>
<dbReference type="CDD" id="cd00075">
    <property type="entry name" value="HATPase"/>
    <property type="match status" value="1"/>
</dbReference>
<dbReference type="CDD" id="cd00082">
    <property type="entry name" value="HisKA"/>
    <property type="match status" value="1"/>
</dbReference>
<gene>
    <name evidence="12" type="ORF">ENE75_11860</name>
</gene>
<organism evidence="12 13">
    <name type="scientific">Rubrivivax albus</name>
    <dbReference type="NCBI Taxonomy" id="2499835"/>
    <lineage>
        <taxon>Bacteria</taxon>
        <taxon>Pseudomonadati</taxon>
        <taxon>Pseudomonadota</taxon>
        <taxon>Betaproteobacteria</taxon>
        <taxon>Burkholderiales</taxon>
        <taxon>Sphaerotilaceae</taxon>
        <taxon>Rubrivivax</taxon>
    </lineage>
</organism>
<evidence type="ECO:0000256" key="6">
    <source>
        <dbReference type="ARBA" id="ARBA00022692"/>
    </source>
</evidence>
<dbReference type="GO" id="GO:0016020">
    <property type="term" value="C:membrane"/>
    <property type="evidence" value="ECO:0007669"/>
    <property type="project" value="UniProtKB-SubCell"/>
</dbReference>
<dbReference type="SMART" id="SM00388">
    <property type="entry name" value="HisKA"/>
    <property type="match status" value="1"/>
</dbReference>
<comment type="caution">
    <text evidence="12">The sequence shown here is derived from an EMBL/GenBank/DDBJ whole genome shotgun (WGS) entry which is preliminary data.</text>
</comment>
<keyword evidence="7 12" id="KW-0418">Kinase</keyword>
<dbReference type="SUPFAM" id="SSF47384">
    <property type="entry name" value="Homodimeric domain of signal transducing histidine kinase"/>
    <property type="match status" value="1"/>
</dbReference>